<keyword evidence="5" id="KW-1015">Disulfide bond</keyword>
<dbReference type="EC" id="1.8.1.9" evidence="7"/>
<evidence type="ECO:0000256" key="7">
    <source>
        <dbReference type="RuleBase" id="RU003880"/>
    </source>
</evidence>
<evidence type="ECO:0000256" key="1">
    <source>
        <dbReference type="ARBA" id="ARBA00009333"/>
    </source>
</evidence>
<dbReference type="Proteomes" id="UP000253490">
    <property type="component" value="Unassembled WGS sequence"/>
</dbReference>
<gene>
    <name evidence="10" type="ORF">DES36_102178</name>
</gene>
<evidence type="ECO:0000313" key="11">
    <source>
        <dbReference type="Proteomes" id="UP000253490"/>
    </source>
</evidence>
<dbReference type="Gene3D" id="3.50.50.60">
    <property type="entry name" value="FAD/NAD(P)-binding domain"/>
    <property type="match status" value="2"/>
</dbReference>
<reference evidence="10 11" key="1">
    <citation type="submission" date="2018-06" db="EMBL/GenBank/DDBJ databases">
        <title>Genomic Encyclopedia of Type Strains, Phase IV (KMG-IV): sequencing the most valuable type-strain genomes for metagenomic binning, comparative biology and taxonomic classification.</title>
        <authorList>
            <person name="Goeker M."/>
        </authorList>
    </citation>
    <scope>NUCLEOTIDE SEQUENCE [LARGE SCALE GENOMIC DNA]</scope>
    <source>
        <strain evidence="10 11">DSM 22112</strain>
    </source>
</reference>
<dbReference type="PANTHER" id="PTHR48105">
    <property type="entry name" value="THIOREDOXIN REDUCTASE 1-RELATED-RELATED"/>
    <property type="match status" value="1"/>
</dbReference>
<dbReference type="AlphaFoldDB" id="A0A366IDG5"/>
<dbReference type="PRINTS" id="PR00469">
    <property type="entry name" value="PNDRDTASEII"/>
</dbReference>
<dbReference type="EMBL" id="QNRX01000002">
    <property type="protein sequence ID" value="RBP69034.1"/>
    <property type="molecule type" value="Genomic_DNA"/>
</dbReference>
<keyword evidence="4 7" id="KW-0560">Oxidoreductase</keyword>
<proteinExistence type="inferred from homology"/>
<evidence type="ECO:0000256" key="6">
    <source>
        <dbReference type="ARBA" id="ARBA00023284"/>
    </source>
</evidence>
<dbReference type="InterPro" id="IPR005982">
    <property type="entry name" value="Thioredox_Rdtase"/>
</dbReference>
<dbReference type="GO" id="GO:0019430">
    <property type="term" value="P:removal of superoxide radicals"/>
    <property type="evidence" value="ECO:0007669"/>
    <property type="project" value="UniProtKB-UniRule"/>
</dbReference>
<sequence length="303" mass="32498">MQDYDVVIIGGGPAGLSAGLYSSRALLKTLIVESGAVGGQVTTTSDMENYPGSISDNAMDLANRMKEQALHFGTEIVTGRCKSVKKVDSYFHIVTDKEEYKAKAVIIATGSQPRNIGCKGEQEFRGLGVSYCATCDANFFRGLHVVVVGGGDSAIDEGLYLTKFADKVTVVHRRDTLRAAKSLQKKAFANVKMEFILDSVVEEIKGDGIVNAVVLRNVKTKELTELKADGVFGFVGYNPSSELFKDLVEVDGKGYIVSDENMKTTVPGIFVAGDVRKKMLKQVITATADGAVAAISAEKYITG</sequence>
<dbReference type="Pfam" id="PF07992">
    <property type="entry name" value="Pyr_redox_2"/>
    <property type="match status" value="1"/>
</dbReference>
<dbReference type="InterPro" id="IPR036188">
    <property type="entry name" value="FAD/NAD-bd_sf"/>
</dbReference>
<dbReference type="InterPro" id="IPR008255">
    <property type="entry name" value="Pyr_nucl-diS_OxRdtase_2_AS"/>
</dbReference>
<dbReference type="InterPro" id="IPR023753">
    <property type="entry name" value="FAD/NAD-binding_dom"/>
</dbReference>
<protein>
    <recommendedName>
        <fullName evidence="7">Thioredoxin reductase</fullName>
        <ecNumber evidence="7">1.8.1.9</ecNumber>
    </recommendedName>
</protein>
<evidence type="ECO:0000256" key="3">
    <source>
        <dbReference type="ARBA" id="ARBA00022827"/>
    </source>
</evidence>
<evidence type="ECO:0000313" key="10">
    <source>
        <dbReference type="EMBL" id="RBP69034.1"/>
    </source>
</evidence>
<keyword evidence="8" id="KW-0521">NADP</keyword>
<comment type="similarity">
    <text evidence="1 7">Belongs to the class-II pyridine nucleotide-disulfide oxidoreductase family.</text>
</comment>
<keyword evidence="2 7" id="KW-0285">Flavoprotein</keyword>
<comment type="catalytic activity">
    <reaction evidence="7">
        <text>[thioredoxin]-dithiol + NADP(+) = [thioredoxin]-disulfide + NADPH + H(+)</text>
        <dbReference type="Rhea" id="RHEA:20345"/>
        <dbReference type="Rhea" id="RHEA-COMP:10698"/>
        <dbReference type="Rhea" id="RHEA-COMP:10700"/>
        <dbReference type="ChEBI" id="CHEBI:15378"/>
        <dbReference type="ChEBI" id="CHEBI:29950"/>
        <dbReference type="ChEBI" id="CHEBI:50058"/>
        <dbReference type="ChEBI" id="CHEBI:57783"/>
        <dbReference type="ChEBI" id="CHEBI:58349"/>
        <dbReference type="EC" id="1.8.1.9"/>
    </reaction>
</comment>
<dbReference type="OrthoDB" id="9806179at2"/>
<dbReference type="InterPro" id="IPR050097">
    <property type="entry name" value="Ferredoxin-NADP_redctase_2"/>
</dbReference>
<keyword evidence="6 7" id="KW-0676">Redox-active center</keyword>
<dbReference type="RefSeq" id="WP_113919602.1">
    <property type="nucleotide sequence ID" value="NZ_QNRX01000002.1"/>
</dbReference>
<evidence type="ECO:0000256" key="8">
    <source>
        <dbReference type="RuleBase" id="RU003881"/>
    </source>
</evidence>
<evidence type="ECO:0000259" key="9">
    <source>
        <dbReference type="Pfam" id="PF07992"/>
    </source>
</evidence>
<evidence type="ECO:0000256" key="5">
    <source>
        <dbReference type="ARBA" id="ARBA00023157"/>
    </source>
</evidence>
<dbReference type="NCBIfam" id="TIGR01292">
    <property type="entry name" value="TRX_reduct"/>
    <property type="match status" value="1"/>
</dbReference>
<comment type="subunit">
    <text evidence="7">Homodimer.</text>
</comment>
<accession>A0A366IDG5</accession>
<dbReference type="GO" id="GO:0005737">
    <property type="term" value="C:cytoplasm"/>
    <property type="evidence" value="ECO:0007669"/>
    <property type="project" value="InterPro"/>
</dbReference>
<feature type="domain" description="FAD/NAD(P)-binding" evidence="9">
    <location>
        <begin position="4"/>
        <end position="290"/>
    </location>
</feature>
<evidence type="ECO:0000256" key="4">
    <source>
        <dbReference type="ARBA" id="ARBA00023002"/>
    </source>
</evidence>
<dbReference type="SUPFAM" id="SSF51905">
    <property type="entry name" value="FAD/NAD(P)-binding domain"/>
    <property type="match status" value="1"/>
</dbReference>
<dbReference type="PROSITE" id="PS00573">
    <property type="entry name" value="PYRIDINE_REDOX_2"/>
    <property type="match status" value="1"/>
</dbReference>
<comment type="cofactor">
    <cofactor evidence="8">
        <name>FAD</name>
        <dbReference type="ChEBI" id="CHEBI:57692"/>
    </cofactor>
    <text evidence="8">Binds 1 FAD per subunit.</text>
</comment>
<organism evidence="10 11">
    <name type="scientific">Alkalibaculum bacchi</name>
    <dbReference type="NCBI Taxonomy" id="645887"/>
    <lineage>
        <taxon>Bacteria</taxon>
        <taxon>Bacillati</taxon>
        <taxon>Bacillota</taxon>
        <taxon>Clostridia</taxon>
        <taxon>Eubacteriales</taxon>
        <taxon>Eubacteriaceae</taxon>
        <taxon>Alkalibaculum</taxon>
    </lineage>
</organism>
<dbReference type="PRINTS" id="PR00368">
    <property type="entry name" value="FADPNR"/>
</dbReference>
<keyword evidence="3 7" id="KW-0274">FAD</keyword>
<name>A0A366IDG5_9FIRM</name>
<keyword evidence="11" id="KW-1185">Reference proteome</keyword>
<dbReference type="GO" id="GO:0004791">
    <property type="term" value="F:thioredoxin-disulfide reductase (NADPH) activity"/>
    <property type="evidence" value="ECO:0007669"/>
    <property type="project" value="UniProtKB-UniRule"/>
</dbReference>
<evidence type="ECO:0000256" key="2">
    <source>
        <dbReference type="ARBA" id="ARBA00022630"/>
    </source>
</evidence>
<comment type="caution">
    <text evidence="10">The sequence shown here is derived from an EMBL/GenBank/DDBJ whole genome shotgun (WGS) entry which is preliminary data.</text>
</comment>